<dbReference type="Gene3D" id="3.20.10.10">
    <property type="entry name" value="D-amino Acid Aminotransferase, subunit A, domain 2"/>
    <property type="match status" value="1"/>
</dbReference>
<evidence type="ECO:0000256" key="13">
    <source>
        <dbReference type="ARBA" id="ARBA00048798"/>
    </source>
</evidence>
<keyword evidence="11 17" id="KW-0100">Branched-chain amino acid biosynthesis</keyword>
<comment type="function">
    <text evidence="2 17">Acts on leucine, isoleucine and valine.</text>
</comment>
<evidence type="ECO:0000256" key="15">
    <source>
        <dbReference type="RuleBase" id="RU004106"/>
    </source>
</evidence>
<dbReference type="EC" id="2.6.1.42" evidence="17"/>
<evidence type="ECO:0000256" key="11">
    <source>
        <dbReference type="ARBA" id="ARBA00023304"/>
    </source>
</evidence>
<comment type="catalytic activity">
    <reaction evidence="12 17">
        <text>L-valine + 2-oxoglutarate = 3-methyl-2-oxobutanoate + L-glutamate</text>
        <dbReference type="Rhea" id="RHEA:24813"/>
        <dbReference type="ChEBI" id="CHEBI:11851"/>
        <dbReference type="ChEBI" id="CHEBI:16810"/>
        <dbReference type="ChEBI" id="CHEBI:29985"/>
        <dbReference type="ChEBI" id="CHEBI:57762"/>
        <dbReference type="EC" id="2.6.1.42"/>
    </reaction>
</comment>
<comment type="caution">
    <text evidence="18">The sequence shown here is derived from an EMBL/GenBank/DDBJ whole genome shotgun (WGS) entry which is preliminary data.</text>
</comment>
<evidence type="ECO:0000256" key="5">
    <source>
        <dbReference type="ARBA" id="ARBA00005072"/>
    </source>
</evidence>
<dbReference type="GO" id="GO:0004084">
    <property type="term" value="F:branched-chain-amino-acid transaminase activity"/>
    <property type="evidence" value="ECO:0007669"/>
    <property type="project" value="UniProtKB-EC"/>
</dbReference>
<comment type="cofactor">
    <cofactor evidence="1 16">
        <name>pyridoxal 5'-phosphate</name>
        <dbReference type="ChEBI" id="CHEBI:597326"/>
    </cofactor>
</comment>
<evidence type="ECO:0000256" key="9">
    <source>
        <dbReference type="ARBA" id="ARBA00022679"/>
    </source>
</evidence>
<comment type="catalytic activity">
    <reaction evidence="14 17">
        <text>L-leucine + 2-oxoglutarate = 4-methyl-2-oxopentanoate + L-glutamate</text>
        <dbReference type="Rhea" id="RHEA:18321"/>
        <dbReference type="ChEBI" id="CHEBI:16810"/>
        <dbReference type="ChEBI" id="CHEBI:17865"/>
        <dbReference type="ChEBI" id="CHEBI:29985"/>
        <dbReference type="ChEBI" id="CHEBI:57427"/>
        <dbReference type="EC" id="2.6.1.42"/>
    </reaction>
</comment>
<comment type="pathway">
    <text evidence="3 17">Amino-acid biosynthesis; L-isoleucine biosynthesis; L-isoleucine from 2-oxobutanoate: step 4/4.</text>
</comment>
<dbReference type="NCBIfam" id="NF005146">
    <property type="entry name" value="PRK06606.1"/>
    <property type="match status" value="1"/>
</dbReference>
<gene>
    <name evidence="17" type="primary">ilvE</name>
    <name evidence="18" type="ORF">N7U62_19770</name>
</gene>
<dbReference type="InterPro" id="IPR005785">
    <property type="entry name" value="B_amino_transI"/>
</dbReference>
<comment type="pathway">
    <text evidence="5 17">Amino-acid biosynthesis; L-leucine biosynthesis; L-leucine from 3-methyl-2-oxobutanoate: step 4/4.</text>
</comment>
<dbReference type="CDD" id="cd00449">
    <property type="entry name" value="PLPDE_IV"/>
    <property type="match status" value="1"/>
</dbReference>
<evidence type="ECO:0000256" key="7">
    <source>
        <dbReference type="ARBA" id="ARBA00022576"/>
    </source>
</evidence>
<evidence type="ECO:0000256" key="8">
    <source>
        <dbReference type="ARBA" id="ARBA00022605"/>
    </source>
</evidence>
<reference evidence="18 19" key="1">
    <citation type="submission" date="2022-10" db="EMBL/GenBank/DDBJ databases">
        <title>Comparative genomics and taxonomic characterization of three novel marine species of genus Reichenbachiella exhibiting antioxidant and polysaccharide degradation activities.</title>
        <authorList>
            <person name="Muhammad N."/>
            <person name="Lee Y.-J."/>
            <person name="Ko J."/>
            <person name="Kim S.-G."/>
        </authorList>
    </citation>
    <scope>NUCLEOTIDE SEQUENCE [LARGE SCALE GENOMIC DNA]</scope>
    <source>
        <strain evidence="18 19">ABR2-5</strain>
    </source>
</reference>
<evidence type="ECO:0000256" key="14">
    <source>
        <dbReference type="ARBA" id="ARBA00049229"/>
    </source>
</evidence>
<dbReference type="InterPro" id="IPR036038">
    <property type="entry name" value="Aminotransferase-like"/>
</dbReference>
<evidence type="ECO:0000256" key="10">
    <source>
        <dbReference type="ARBA" id="ARBA00022898"/>
    </source>
</evidence>
<dbReference type="InterPro" id="IPR001544">
    <property type="entry name" value="Aminotrans_IV"/>
</dbReference>
<comment type="similarity">
    <text evidence="6 15">Belongs to the class-IV pyridoxal-phosphate-dependent aminotransferase family.</text>
</comment>
<dbReference type="RefSeq" id="WP_264139820.1">
    <property type="nucleotide sequence ID" value="NZ_JAOYOD010000001.1"/>
</dbReference>
<dbReference type="InterPro" id="IPR018300">
    <property type="entry name" value="Aminotrans_IV_CS"/>
</dbReference>
<evidence type="ECO:0000256" key="2">
    <source>
        <dbReference type="ARBA" id="ARBA00003109"/>
    </source>
</evidence>
<accession>A0ABT3CZ00</accession>
<dbReference type="PANTHER" id="PTHR42743:SF11">
    <property type="entry name" value="AMINODEOXYCHORISMATE LYASE"/>
    <property type="match status" value="1"/>
</dbReference>
<dbReference type="SUPFAM" id="SSF56752">
    <property type="entry name" value="D-aminoacid aminotransferase-like PLP-dependent enzymes"/>
    <property type="match status" value="1"/>
</dbReference>
<proteinExistence type="inferred from homology"/>
<keyword evidence="7 17" id="KW-0032">Aminotransferase</keyword>
<dbReference type="EMBL" id="JAOYOD010000001">
    <property type="protein sequence ID" value="MCV9388926.1"/>
    <property type="molecule type" value="Genomic_DNA"/>
</dbReference>
<dbReference type="Proteomes" id="UP001300692">
    <property type="component" value="Unassembled WGS sequence"/>
</dbReference>
<dbReference type="PROSITE" id="PS00770">
    <property type="entry name" value="AA_TRANSFER_CLASS_4"/>
    <property type="match status" value="1"/>
</dbReference>
<protein>
    <recommendedName>
        <fullName evidence="17">Branched-chain-amino-acid aminotransferase</fullName>
        <shortName evidence="17">BCAT</shortName>
        <ecNumber evidence="17">2.6.1.42</ecNumber>
    </recommendedName>
</protein>
<evidence type="ECO:0000256" key="1">
    <source>
        <dbReference type="ARBA" id="ARBA00001933"/>
    </source>
</evidence>
<evidence type="ECO:0000256" key="6">
    <source>
        <dbReference type="ARBA" id="ARBA00009320"/>
    </source>
</evidence>
<keyword evidence="8 17" id="KW-0028">Amino-acid biosynthesis</keyword>
<organism evidence="18 19">
    <name type="scientific">Reichenbachiella ulvae</name>
    <dbReference type="NCBI Taxonomy" id="2980104"/>
    <lineage>
        <taxon>Bacteria</taxon>
        <taxon>Pseudomonadati</taxon>
        <taxon>Bacteroidota</taxon>
        <taxon>Cytophagia</taxon>
        <taxon>Cytophagales</taxon>
        <taxon>Reichenbachiellaceae</taxon>
        <taxon>Reichenbachiella</taxon>
    </lineage>
</organism>
<evidence type="ECO:0000256" key="4">
    <source>
        <dbReference type="ARBA" id="ARBA00004931"/>
    </source>
</evidence>
<evidence type="ECO:0000256" key="16">
    <source>
        <dbReference type="RuleBase" id="RU004516"/>
    </source>
</evidence>
<evidence type="ECO:0000256" key="12">
    <source>
        <dbReference type="ARBA" id="ARBA00048212"/>
    </source>
</evidence>
<dbReference type="InterPro" id="IPR043132">
    <property type="entry name" value="BCAT-like_C"/>
</dbReference>
<keyword evidence="10 16" id="KW-0663">Pyridoxal phosphate</keyword>
<dbReference type="InterPro" id="IPR043131">
    <property type="entry name" value="BCAT-like_N"/>
</dbReference>
<comment type="pathway">
    <text evidence="4 17">Amino-acid biosynthesis; L-valine biosynthesis; L-valine from pyruvate: step 4/4.</text>
</comment>
<keyword evidence="19" id="KW-1185">Reference proteome</keyword>
<comment type="catalytic activity">
    <reaction evidence="13 17">
        <text>L-isoleucine + 2-oxoglutarate = (S)-3-methyl-2-oxopentanoate + L-glutamate</text>
        <dbReference type="Rhea" id="RHEA:24801"/>
        <dbReference type="ChEBI" id="CHEBI:16810"/>
        <dbReference type="ChEBI" id="CHEBI:29985"/>
        <dbReference type="ChEBI" id="CHEBI:35146"/>
        <dbReference type="ChEBI" id="CHEBI:58045"/>
        <dbReference type="EC" id="2.6.1.42"/>
    </reaction>
</comment>
<dbReference type="Pfam" id="PF01063">
    <property type="entry name" value="Aminotran_4"/>
    <property type="match status" value="1"/>
</dbReference>
<name>A0ABT3CZ00_9BACT</name>
<dbReference type="Gene3D" id="3.30.470.10">
    <property type="match status" value="1"/>
</dbReference>
<sequence>MYYNENSIIYQDGQWLKAIDAKVNLYSQTMHHGNGVFEGIRSYGSAAGPNIFKAKQHFERLKYSAERMDIKFPYSVDELVKISYELLEKNNLENAYIRPMIYLGANMKLITCGEVHIMMAAWEWPPYLGDESLKVMISSYQRPNPKSIPVDAKVTGNYTNSILATNEAKKNGFDEALLLDSDGFVAEGSGQNFFYVKDDVIYTPPLGNILPGITRATVIEYAMELGYPVVEKLFKPEDMEGAEVAFFTGTATEIASIAQIDNIMFKKDWKDTIAYELFQMYRARVTNEELSESAVG</sequence>
<evidence type="ECO:0000313" key="19">
    <source>
        <dbReference type="Proteomes" id="UP001300692"/>
    </source>
</evidence>
<evidence type="ECO:0000256" key="3">
    <source>
        <dbReference type="ARBA" id="ARBA00004824"/>
    </source>
</evidence>
<dbReference type="PANTHER" id="PTHR42743">
    <property type="entry name" value="AMINO-ACID AMINOTRANSFERASE"/>
    <property type="match status" value="1"/>
</dbReference>
<evidence type="ECO:0000256" key="17">
    <source>
        <dbReference type="RuleBase" id="RU364094"/>
    </source>
</evidence>
<dbReference type="NCBIfam" id="TIGR01122">
    <property type="entry name" value="ilvE_I"/>
    <property type="match status" value="1"/>
</dbReference>
<keyword evidence="9 17" id="KW-0808">Transferase</keyword>
<evidence type="ECO:0000313" key="18">
    <source>
        <dbReference type="EMBL" id="MCV9388926.1"/>
    </source>
</evidence>
<dbReference type="InterPro" id="IPR050571">
    <property type="entry name" value="Class-IV_PLP-Dep_Aminotrnsfr"/>
</dbReference>